<sequence length="300" mass="30710">MSDGASVSGAGELRVGGLVAGPGAPAVMTVVNRSVDSFFESADSTEAAVRAAGAAHAAGAAVVDIGGVRAGRGPHVSTQEEIDRICPVIAAVHEQLPDLVISADTYRAPVARAALAAGARILNDTWAGADPELPEVAAAAGAGIVCSHTGGLAPRTDAHRSRYGLLPGDVVTDALDGVAALARRAREAGVPAARVLVDPTPDFGKNTRHSLLLLRRIEEFARLGMPVLLAISRKDFIGEAVGAATPAERLPATLAATAYAVEHGVSVIRTHDTAATVQVIDMVTALMGTREPRRSVRGLR</sequence>
<dbReference type="Proteomes" id="UP001500984">
    <property type="component" value="Unassembled WGS sequence"/>
</dbReference>
<gene>
    <name evidence="3" type="primary">folP_1</name>
    <name evidence="3" type="ORF">GCM10009823_03130</name>
</gene>
<keyword evidence="4" id="KW-1185">Reference proteome</keyword>
<evidence type="ECO:0000256" key="1">
    <source>
        <dbReference type="ARBA" id="ARBA00009503"/>
    </source>
</evidence>
<dbReference type="PANTHER" id="PTHR20941">
    <property type="entry name" value="FOLATE SYNTHESIS PROTEINS"/>
    <property type="match status" value="1"/>
</dbReference>
<dbReference type="RefSeq" id="WP_344334589.1">
    <property type="nucleotide sequence ID" value="NZ_BAAAPZ010000002.1"/>
</dbReference>
<comment type="similarity">
    <text evidence="1">Belongs to the DHPS family.</text>
</comment>
<dbReference type="InterPro" id="IPR006390">
    <property type="entry name" value="DHP_synth_dom"/>
</dbReference>
<organism evidence="3 4">
    <name type="scientific">Brevibacterium salitolerans</name>
    <dbReference type="NCBI Taxonomy" id="1403566"/>
    <lineage>
        <taxon>Bacteria</taxon>
        <taxon>Bacillati</taxon>
        <taxon>Actinomycetota</taxon>
        <taxon>Actinomycetes</taxon>
        <taxon>Micrococcales</taxon>
        <taxon>Brevibacteriaceae</taxon>
        <taxon>Brevibacterium</taxon>
    </lineage>
</organism>
<dbReference type="InterPro" id="IPR045031">
    <property type="entry name" value="DHP_synth-like"/>
</dbReference>
<dbReference type="SUPFAM" id="SSF51717">
    <property type="entry name" value="Dihydropteroate synthetase-like"/>
    <property type="match status" value="1"/>
</dbReference>
<comment type="caution">
    <text evidence="3">The sequence shown here is derived from an EMBL/GenBank/DDBJ whole genome shotgun (WGS) entry which is preliminary data.</text>
</comment>
<dbReference type="PANTHER" id="PTHR20941:SF8">
    <property type="entry name" value="INACTIVE DIHYDROPTEROATE SYNTHASE 2"/>
    <property type="match status" value="1"/>
</dbReference>
<protein>
    <submittedName>
        <fullName evidence="3">Dihydropteroate synthase</fullName>
    </submittedName>
</protein>
<feature type="domain" description="Pterin-binding" evidence="2">
    <location>
        <begin position="25"/>
        <end position="281"/>
    </location>
</feature>
<accession>A0ABP5HVY0</accession>
<dbReference type="Pfam" id="PF00809">
    <property type="entry name" value="Pterin_bind"/>
    <property type="match status" value="1"/>
</dbReference>
<dbReference type="PROSITE" id="PS50972">
    <property type="entry name" value="PTERIN_BINDING"/>
    <property type="match status" value="1"/>
</dbReference>
<name>A0ABP5HVY0_9MICO</name>
<dbReference type="EMBL" id="BAAAPZ010000002">
    <property type="protein sequence ID" value="GAA2088208.1"/>
    <property type="molecule type" value="Genomic_DNA"/>
</dbReference>
<dbReference type="InterPro" id="IPR000489">
    <property type="entry name" value="Pterin-binding_dom"/>
</dbReference>
<dbReference type="NCBIfam" id="TIGR01496">
    <property type="entry name" value="DHPS"/>
    <property type="match status" value="1"/>
</dbReference>
<dbReference type="Gene3D" id="3.20.20.20">
    <property type="entry name" value="Dihydropteroate synthase-like"/>
    <property type="match status" value="1"/>
</dbReference>
<dbReference type="InterPro" id="IPR011005">
    <property type="entry name" value="Dihydropteroate_synth-like_sf"/>
</dbReference>
<evidence type="ECO:0000259" key="2">
    <source>
        <dbReference type="PROSITE" id="PS50972"/>
    </source>
</evidence>
<evidence type="ECO:0000313" key="4">
    <source>
        <dbReference type="Proteomes" id="UP001500984"/>
    </source>
</evidence>
<proteinExistence type="inferred from homology"/>
<evidence type="ECO:0000313" key="3">
    <source>
        <dbReference type="EMBL" id="GAA2088208.1"/>
    </source>
</evidence>
<reference evidence="4" key="1">
    <citation type="journal article" date="2019" name="Int. J. Syst. Evol. Microbiol.">
        <title>The Global Catalogue of Microorganisms (GCM) 10K type strain sequencing project: providing services to taxonomists for standard genome sequencing and annotation.</title>
        <authorList>
            <consortium name="The Broad Institute Genomics Platform"/>
            <consortium name="The Broad Institute Genome Sequencing Center for Infectious Disease"/>
            <person name="Wu L."/>
            <person name="Ma J."/>
        </authorList>
    </citation>
    <scope>NUCLEOTIDE SEQUENCE [LARGE SCALE GENOMIC DNA]</scope>
    <source>
        <strain evidence="4">JCM 15900</strain>
    </source>
</reference>